<dbReference type="OrthoDB" id="5457915at2"/>
<dbReference type="InterPro" id="IPR035093">
    <property type="entry name" value="RelE/ParE_toxin_dom_sf"/>
</dbReference>
<protein>
    <submittedName>
        <fullName evidence="2">Plasmid stabilization protein ParE</fullName>
    </submittedName>
</protein>
<name>A0A0A0D0F6_9PROT</name>
<proteinExistence type="predicted"/>
<evidence type="ECO:0000313" key="3">
    <source>
        <dbReference type="Proteomes" id="UP000029995"/>
    </source>
</evidence>
<keyword evidence="1" id="KW-1277">Toxin-antitoxin system</keyword>
<evidence type="ECO:0000313" key="2">
    <source>
        <dbReference type="EMBL" id="KGM31313.1"/>
    </source>
</evidence>
<dbReference type="Proteomes" id="UP000029995">
    <property type="component" value="Unassembled WGS sequence"/>
</dbReference>
<dbReference type="EMBL" id="JANX01000543">
    <property type="protein sequence ID" value="KGM31313.1"/>
    <property type="molecule type" value="Genomic_DNA"/>
</dbReference>
<sequence>MARRRWQVRLTVEAEQDLVSIIAWTRRTFSASQARRYNETIIRAAAILANGPSVLGSIARDGVRPGIRTLHIAKSGRAGRHLLIYRQAGDNLITVLRILHDAMDLAQHLPADDDAE</sequence>
<organism evidence="2 3">
    <name type="scientific">Inquilinus limosus MP06</name>
    <dbReference type="NCBI Taxonomy" id="1398085"/>
    <lineage>
        <taxon>Bacteria</taxon>
        <taxon>Pseudomonadati</taxon>
        <taxon>Pseudomonadota</taxon>
        <taxon>Alphaproteobacteria</taxon>
        <taxon>Rhodospirillales</taxon>
        <taxon>Rhodospirillaceae</taxon>
        <taxon>Inquilinus</taxon>
    </lineage>
</organism>
<dbReference type="InterPro" id="IPR007712">
    <property type="entry name" value="RelE/ParE_toxin"/>
</dbReference>
<gene>
    <name evidence="2" type="ORF">P409_27920</name>
</gene>
<evidence type="ECO:0000256" key="1">
    <source>
        <dbReference type="ARBA" id="ARBA00022649"/>
    </source>
</evidence>
<accession>A0A0A0D0F6</accession>
<comment type="caution">
    <text evidence="2">The sequence shown here is derived from an EMBL/GenBank/DDBJ whole genome shotgun (WGS) entry which is preliminary data.</text>
</comment>
<reference evidence="2 3" key="1">
    <citation type="submission" date="2014-01" db="EMBL/GenBank/DDBJ databases">
        <title>Genome sequence determination for a cystic fibrosis isolate, Inquilinus limosus.</title>
        <authorList>
            <person name="Pino M."/>
            <person name="Di Conza J."/>
            <person name="Gutkind G."/>
        </authorList>
    </citation>
    <scope>NUCLEOTIDE SEQUENCE [LARGE SCALE GENOMIC DNA]</scope>
    <source>
        <strain evidence="2 3">MP06</strain>
    </source>
</reference>
<dbReference type="Pfam" id="PF05016">
    <property type="entry name" value="ParE_toxin"/>
    <property type="match status" value="1"/>
</dbReference>
<dbReference type="Gene3D" id="3.30.2310.20">
    <property type="entry name" value="RelE-like"/>
    <property type="match status" value="1"/>
</dbReference>
<dbReference type="RefSeq" id="WP_034846113.1">
    <property type="nucleotide sequence ID" value="NZ_JANX01000543.1"/>
</dbReference>
<dbReference type="AlphaFoldDB" id="A0A0A0D0F6"/>